<dbReference type="SUPFAM" id="SSF56112">
    <property type="entry name" value="Protein kinase-like (PK-like)"/>
    <property type="match status" value="1"/>
</dbReference>
<reference evidence="2 3" key="1">
    <citation type="submission" date="2020-07" db="EMBL/GenBank/DDBJ databases">
        <title>Sequencing the genomes of 1000 actinobacteria strains.</title>
        <authorList>
            <person name="Klenk H.-P."/>
        </authorList>
    </citation>
    <scope>NUCLEOTIDE SEQUENCE [LARGE SCALE GENOMIC DNA]</scope>
    <source>
        <strain evidence="2 3">DSM 22083</strain>
    </source>
</reference>
<feature type="domain" description="Aminoglycoside phosphotransferase" evidence="1">
    <location>
        <begin position="215"/>
        <end position="341"/>
    </location>
</feature>
<dbReference type="InterPro" id="IPR002575">
    <property type="entry name" value="Aminoglycoside_PTrfase"/>
</dbReference>
<dbReference type="Proteomes" id="UP000569914">
    <property type="component" value="Unassembled WGS sequence"/>
</dbReference>
<gene>
    <name evidence="2" type="ORF">BKA15_006355</name>
</gene>
<dbReference type="Gene3D" id="3.90.1200.10">
    <property type="match status" value="1"/>
</dbReference>
<organism evidence="2 3">
    <name type="scientific">Microlunatus parietis</name>
    <dbReference type="NCBI Taxonomy" id="682979"/>
    <lineage>
        <taxon>Bacteria</taxon>
        <taxon>Bacillati</taxon>
        <taxon>Actinomycetota</taxon>
        <taxon>Actinomycetes</taxon>
        <taxon>Propionibacteriales</taxon>
        <taxon>Propionibacteriaceae</taxon>
        <taxon>Microlunatus</taxon>
    </lineage>
</organism>
<sequence length="443" mass="49053">MLNPVLCRTLHPVLSLRAFRRLRWIRRLPAVRRLRAWTAANQTVRRLRRDRPAPELIFPAIRELAAAGRTRQARALIRLAGRTGADPVDLRRLHRLLAGYSGTISAPVLRRAAAAAGPGRRGRTPVPVTGLAGRGADVEAVVRYRLPGGGTMIRKTLVGDRPREVSSYRSGLWSGGRTWRVPRLHHAEREAVPGAVPRWHLFLEDLGSIERLEEPELILTAARALGEFGGARLGDPVLGSLPWLTDRAEPYRRLEELRDLGRTVRGTVAPEIADRLEQTLDRLAARRIELRERFLALPSTLCHGDPTRSNVTVRGDVLIMFDLGSCHRGPVGSDLGVLLAVPNPSIRHRRLSLADCLEQYRCGVEAAAGPVDPDQLGFGFRYRLLIKSLAWQLVRLPPPVTTAATGGRARRIMIKRRSVEADLGWLCDEAELLLGAATVAPDR</sequence>
<comment type="caution">
    <text evidence="2">The sequence shown here is derived from an EMBL/GenBank/DDBJ whole genome shotgun (WGS) entry which is preliminary data.</text>
</comment>
<name>A0A7Y9IDM9_9ACTN</name>
<evidence type="ECO:0000313" key="2">
    <source>
        <dbReference type="EMBL" id="NYE75026.1"/>
    </source>
</evidence>
<keyword evidence="3" id="KW-1185">Reference proteome</keyword>
<dbReference type="AlphaFoldDB" id="A0A7Y9IDM9"/>
<accession>A0A7Y9IDM9</accession>
<dbReference type="InterPro" id="IPR011009">
    <property type="entry name" value="Kinase-like_dom_sf"/>
</dbReference>
<proteinExistence type="predicted"/>
<protein>
    <recommendedName>
        <fullName evidence="1">Aminoglycoside phosphotransferase domain-containing protein</fullName>
    </recommendedName>
</protein>
<dbReference type="RefSeq" id="WP_179757602.1">
    <property type="nucleotide sequence ID" value="NZ_JACCBU010000001.1"/>
</dbReference>
<evidence type="ECO:0000313" key="3">
    <source>
        <dbReference type="Proteomes" id="UP000569914"/>
    </source>
</evidence>
<dbReference type="EMBL" id="JACCBU010000001">
    <property type="protein sequence ID" value="NYE75026.1"/>
    <property type="molecule type" value="Genomic_DNA"/>
</dbReference>
<dbReference type="Pfam" id="PF01636">
    <property type="entry name" value="APH"/>
    <property type="match status" value="1"/>
</dbReference>
<evidence type="ECO:0000259" key="1">
    <source>
        <dbReference type="Pfam" id="PF01636"/>
    </source>
</evidence>